<evidence type="ECO:0000256" key="2">
    <source>
        <dbReference type="SAM" id="MobiDB-lite"/>
    </source>
</evidence>
<feature type="domain" description="K Homology" evidence="3">
    <location>
        <begin position="2"/>
        <end position="68"/>
    </location>
</feature>
<evidence type="ECO:0000256" key="1">
    <source>
        <dbReference type="PROSITE-ProRule" id="PRU00117"/>
    </source>
</evidence>
<feature type="compositionally biased region" description="Basic and acidic residues" evidence="2">
    <location>
        <begin position="207"/>
        <end position="250"/>
    </location>
</feature>
<dbReference type="PROSITE" id="PS50084">
    <property type="entry name" value="KH_TYPE_1"/>
    <property type="match status" value="2"/>
</dbReference>
<dbReference type="SUPFAM" id="SSF54791">
    <property type="entry name" value="Eukaryotic type KH-domain (KH-domain type I)"/>
    <property type="match status" value="2"/>
</dbReference>
<evidence type="ECO:0000313" key="4">
    <source>
        <dbReference type="EMBL" id="CAD8799512.1"/>
    </source>
</evidence>
<dbReference type="InterPro" id="IPR004088">
    <property type="entry name" value="KH_dom_type_1"/>
</dbReference>
<feature type="domain" description="K Homology" evidence="3">
    <location>
        <begin position="85"/>
        <end position="155"/>
    </location>
</feature>
<name>A0A7S0VXW2_9CRYP</name>
<dbReference type="GO" id="GO:0003723">
    <property type="term" value="F:RNA binding"/>
    <property type="evidence" value="ECO:0007669"/>
    <property type="project" value="UniProtKB-UniRule"/>
</dbReference>
<dbReference type="AlphaFoldDB" id="A0A7S0VXW2"/>
<dbReference type="InterPro" id="IPR004087">
    <property type="entry name" value="KH_dom"/>
</dbReference>
<dbReference type="CDD" id="cd00105">
    <property type="entry name" value="KH-I"/>
    <property type="match status" value="2"/>
</dbReference>
<feature type="region of interest" description="Disordered" evidence="2">
    <location>
        <begin position="169"/>
        <end position="250"/>
    </location>
</feature>
<gene>
    <name evidence="4" type="ORF">HTEP1355_LOCUS13153</name>
</gene>
<keyword evidence="1" id="KW-0694">RNA-binding</keyword>
<evidence type="ECO:0000259" key="3">
    <source>
        <dbReference type="SMART" id="SM00322"/>
    </source>
</evidence>
<reference evidence="4" key="1">
    <citation type="submission" date="2021-01" db="EMBL/GenBank/DDBJ databases">
        <authorList>
            <person name="Corre E."/>
            <person name="Pelletier E."/>
            <person name="Niang G."/>
            <person name="Scheremetjew M."/>
            <person name="Finn R."/>
            <person name="Kale V."/>
            <person name="Holt S."/>
            <person name="Cochrane G."/>
            <person name="Meng A."/>
            <person name="Brown T."/>
            <person name="Cohen L."/>
        </authorList>
    </citation>
    <scope>NUCLEOTIDE SEQUENCE</scope>
    <source>
        <strain evidence="4">CCMP443</strain>
    </source>
</reference>
<accession>A0A7S0VXW2</accession>
<protein>
    <recommendedName>
        <fullName evidence="3">K Homology domain-containing protein</fullName>
    </recommendedName>
</protein>
<dbReference type="Gene3D" id="3.30.310.210">
    <property type="match status" value="1"/>
</dbReference>
<dbReference type="SMART" id="SM00322">
    <property type="entry name" value="KH"/>
    <property type="match status" value="2"/>
</dbReference>
<organism evidence="4">
    <name type="scientific">Hemiselmis tepida</name>
    <dbReference type="NCBI Taxonomy" id="464990"/>
    <lineage>
        <taxon>Eukaryota</taxon>
        <taxon>Cryptophyceae</taxon>
        <taxon>Cryptomonadales</taxon>
        <taxon>Hemiselmidaceae</taxon>
        <taxon>Hemiselmis</taxon>
    </lineage>
</organism>
<proteinExistence type="predicted"/>
<dbReference type="Pfam" id="PF00013">
    <property type="entry name" value="KH_1"/>
    <property type="match status" value="2"/>
</dbReference>
<feature type="compositionally biased region" description="Basic and acidic residues" evidence="2">
    <location>
        <begin position="179"/>
        <end position="200"/>
    </location>
</feature>
<sequence>MGTEVMNLEAGAVAYLLGRNGATKQRLANFSGARLEIDPRGDDGGRVEIIGNDEERKLAKLCIDITLQQRNNGKVIVNMEEMEQRGDVVTLDVPGQAVGFVLGSKGATLREFETKFRTFMFFDNDSVRDNKKRLYILGTPEARAKALKECENAVEYKLSGNGSLSSWRDREGGYGGGYRGDRPRYDTNYRRSRSRSRDRGYGGGRGGYDRGYDRRSPPRDRDRYDRRSRSPRRDRYDDRDRDRYDDRDRR</sequence>
<dbReference type="InterPro" id="IPR036612">
    <property type="entry name" value="KH_dom_type_1_sf"/>
</dbReference>
<dbReference type="EMBL" id="HBFN01022590">
    <property type="protein sequence ID" value="CAD8799512.1"/>
    <property type="molecule type" value="Transcribed_RNA"/>
</dbReference>